<comment type="similarity">
    <text evidence="1">Belongs to the SKP1 family.</text>
</comment>
<dbReference type="SUPFAM" id="SSF54695">
    <property type="entry name" value="POZ domain"/>
    <property type="match status" value="1"/>
</dbReference>
<dbReference type="AlphaFoldDB" id="A0A915DXA1"/>
<organism evidence="3 4">
    <name type="scientific">Ditylenchus dipsaci</name>
    <dbReference type="NCBI Taxonomy" id="166011"/>
    <lineage>
        <taxon>Eukaryota</taxon>
        <taxon>Metazoa</taxon>
        <taxon>Ecdysozoa</taxon>
        <taxon>Nematoda</taxon>
        <taxon>Chromadorea</taxon>
        <taxon>Rhabditida</taxon>
        <taxon>Tylenchina</taxon>
        <taxon>Tylenchomorpha</taxon>
        <taxon>Sphaerularioidea</taxon>
        <taxon>Anguinidae</taxon>
        <taxon>Anguininae</taxon>
        <taxon>Ditylenchus</taxon>
    </lineage>
</organism>
<evidence type="ECO:0000256" key="2">
    <source>
        <dbReference type="ARBA" id="ARBA00022786"/>
    </source>
</evidence>
<keyword evidence="3" id="KW-1185">Reference proteome</keyword>
<accession>A0A915DXA1</accession>
<keyword evidence="2" id="KW-0833">Ubl conjugation pathway</keyword>
<dbReference type="InterPro" id="IPR036296">
    <property type="entry name" value="SKP1-like_dim_sf"/>
</dbReference>
<dbReference type="Proteomes" id="UP000887574">
    <property type="component" value="Unplaced"/>
</dbReference>
<protein>
    <submittedName>
        <fullName evidence="4">Skp1-related protein</fullName>
    </submittedName>
</protein>
<evidence type="ECO:0000256" key="1">
    <source>
        <dbReference type="ARBA" id="ARBA00009993"/>
    </source>
</evidence>
<sequence>MLPCFVNAKPGLLEDANQPANLTVNEVSTPIFKKVLEWCEEHKDDKEPVVQDDPQTGDRIWFTLTAYEKNFFDVPVENIVELLTAANYLDLKSMYLFGCQSMANLILNKSPEEIRKF</sequence>
<name>A0A915DXA1_9BILA</name>
<dbReference type="Gene3D" id="3.30.710.10">
    <property type="entry name" value="Potassium Channel Kv1.1, Chain A"/>
    <property type="match status" value="1"/>
</dbReference>
<dbReference type="InterPro" id="IPR016897">
    <property type="entry name" value="SKP1"/>
</dbReference>
<dbReference type="SUPFAM" id="SSF81382">
    <property type="entry name" value="Skp1 dimerisation domain-like"/>
    <property type="match status" value="1"/>
</dbReference>
<dbReference type="GO" id="GO:0006511">
    <property type="term" value="P:ubiquitin-dependent protein catabolic process"/>
    <property type="evidence" value="ECO:0007669"/>
    <property type="project" value="InterPro"/>
</dbReference>
<dbReference type="WBParaSite" id="jg23925">
    <property type="protein sequence ID" value="jg23925"/>
    <property type="gene ID" value="jg23925"/>
</dbReference>
<dbReference type="SMART" id="SM00512">
    <property type="entry name" value="Skp1"/>
    <property type="match status" value="1"/>
</dbReference>
<evidence type="ECO:0000313" key="3">
    <source>
        <dbReference type="Proteomes" id="UP000887574"/>
    </source>
</evidence>
<proteinExistence type="inferred from homology"/>
<dbReference type="PANTHER" id="PTHR11165">
    <property type="entry name" value="SKP1"/>
    <property type="match status" value="1"/>
</dbReference>
<dbReference type="InterPro" id="IPR011333">
    <property type="entry name" value="SKP1/BTB/POZ_sf"/>
</dbReference>
<dbReference type="InterPro" id="IPR001232">
    <property type="entry name" value="SKP1-like"/>
</dbReference>
<evidence type="ECO:0000313" key="4">
    <source>
        <dbReference type="WBParaSite" id="jg23925"/>
    </source>
</evidence>
<reference evidence="4" key="1">
    <citation type="submission" date="2022-11" db="UniProtKB">
        <authorList>
            <consortium name="WormBaseParasite"/>
        </authorList>
    </citation>
    <scope>IDENTIFICATION</scope>
</reference>